<proteinExistence type="predicted"/>
<accession>A0A7C6EGW2</accession>
<feature type="domain" description="CT398-like coiled coil hairpin" evidence="3">
    <location>
        <begin position="13"/>
        <end position="185"/>
    </location>
</feature>
<feature type="domain" description="C4-type zinc ribbon" evidence="2">
    <location>
        <begin position="199"/>
        <end position="230"/>
    </location>
</feature>
<dbReference type="Pfam" id="PF24481">
    <property type="entry name" value="CT398_CC"/>
    <property type="match status" value="1"/>
</dbReference>
<sequence>MEEVLERLVKIKDLDEEIKKNELFLKNIPEKINALKKEIDRKNNQLNQTKNRLAEIKKSYKLKEGDIAENETKVNKLNQQIHTVKTNEEYRAILKEIDFLKNTRISIEEEMINLLEEEEKIKNTIGNLEKETKEFVEKKSREIQELEAQKSQIIADQDKKKFMFQDEIKKLPDDIRKIYERIKKAREKAICIVTDEGICTGCYTNITPQTLNELKKKDRFVLCDSCGRILIYGS</sequence>
<keyword evidence="1" id="KW-0175">Coiled coil</keyword>
<dbReference type="InterPro" id="IPR056003">
    <property type="entry name" value="CT398_CC_hairpin"/>
</dbReference>
<evidence type="ECO:0000256" key="1">
    <source>
        <dbReference type="SAM" id="Coils"/>
    </source>
</evidence>
<feature type="coiled-coil region" evidence="1">
    <location>
        <begin position="25"/>
        <end position="156"/>
    </location>
</feature>
<comment type="caution">
    <text evidence="4">The sequence shown here is derived from an EMBL/GenBank/DDBJ whole genome shotgun (WGS) entry which is preliminary data.</text>
</comment>
<dbReference type="Gene3D" id="1.10.287.1490">
    <property type="match status" value="1"/>
</dbReference>
<name>A0A7C6EGW2_UNCW3</name>
<organism evidence="4">
    <name type="scientific">candidate division WOR-3 bacterium</name>
    <dbReference type="NCBI Taxonomy" id="2052148"/>
    <lineage>
        <taxon>Bacteria</taxon>
        <taxon>Bacteria division WOR-3</taxon>
    </lineage>
</organism>
<evidence type="ECO:0000259" key="2">
    <source>
        <dbReference type="Pfam" id="PF02591"/>
    </source>
</evidence>
<evidence type="ECO:0000259" key="3">
    <source>
        <dbReference type="Pfam" id="PF24481"/>
    </source>
</evidence>
<evidence type="ECO:0000313" key="4">
    <source>
        <dbReference type="EMBL" id="HHS62481.1"/>
    </source>
</evidence>
<protein>
    <submittedName>
        <fullName evidence="4">Uncharacterized protein</fullName>
    </submittedName>
</protein>
<dbReference type="InterPro" id="IPR003743">
    <property type="entry name" value="Zf-RING_7"/>
</dbReference>
<dbReference type="AlphaFoldDB" id="A0A7C6EGW2"/>
<dbReference type="EMBL" id="DTHJ01000056">
    <property type="protein sequence ID" value="HHS62481.1"/>
    <property type="molecule type" value="Genomic_DNA"/>
</dbReference>
<dbReference type="Pfam" id="PF02591">
    <property type="entry name" value="Zn_ribbon_9"/>
    <property type="match status" value="1"/>
</dbReference>
<gene>
    <name evidence="4" type="ORF">ENV70_02540</name>
</gene>
<reference evidence="4" key="1">
    <citation type="journal article" date="2020" name="mSystems">
        <title>Genome- and Community-Level Interaction Insights into Carbon Utilization and Element Cycling Functions of Hydrothermarchaeota in Hydrothermal Sediment.</title>
        <authorList>
            <person name="Zhou Z."/>
            <person name="Liu Y."/>
            <person name="Xu W."/>
            <person name="Pan J."/>
            <person name="Luo Z.H."/>
            <person name="Li M."/>
        </authorList>
    </citation>
    <scope>NUCLEOTIDE SEQUENCE [LARGE SCALE GENOMIC DNA]</scope>
    <source>
        <strain evidence="4">SpSt-783</strain>
    </source>
</reference>